<evidence type="ECO:0000256" key="4">
    <source>
        <dbReference type="ARBA" id="ARBA00022729"/>
    </source>
</evidence>
<feature type="signal peptide" evidence="8">
    <location>
        <begin position="1"/>
        <end position="23"/>
    </location>
</feature>
<keyword evidence="5" id="KW-0274">FAD</keyword>
<protein>
    <recommendedName>
        <fullName evidence="9">FAD-binding PCMH-type domain-containing protein</fullName>
    </recommendedName>
</protein>
<feature type="domain" description="FAD-binding PCMH-type" evidence="9">
    <location>
        <begin position="74"/>
        <end position="183"/>
    </location>
</feature>
<keyword evidence="4 8" id="KW-0732">Signal</keyword>
<evidence type="ECO:0000256" key="5">
    <source>
        <dbReference type="ARBA" id="ARBA00022827"/>
    </source>
</evidence>
<reference evidence="10" key="1">
    <citation type="submission" date="2023-10" db="EMBL/GenBank/DDBJ databases">
        <title>Chromosome-level genome of the transformable northern wattle, Acacia crassicarpa.</title>
        <authorList>
            <person name="Massaro I."/>
            <person name="Sinha N.R."/>
            <person name="Poethig S."/>
            <person name="Leichty A.R."/>
        </authorList>
    </citation>
    <scope>NUCLEOTIDE SEQUENCE</scope>
    <source>
        <strain evidence="10">Acra3RX</strain>
        <tissue evidence="10">Leaf</tissue>
    </source>
</reference>
<evidence type="ECO:0000259" key="9">
    <source>
        <dbReference type="PROSITE" id="PS51387"/>
    </source>
</evidence>
<name>A0AAE1MKJ0_9FABA</name>
<dbReference type="Gene3D" id="3.30.43.10">
    <property type="entry name" value="Uridine Diphospho-n-acetylenolpyruvylglucosamine Reductase, domain 2"/>
    <property type="match status" value="1"/>
</dbReference>
<dbReference type="InterPro" id="IPR036318">
    <property type="entry name" value="FAD-bd_PCMH-like_sf"/>
</dbReference>
<evidence type="ECO:0000256" key="3">
    <source>
        <dbReference type="ARBA" id="ARBA00022630"/>
    </source>
</evidence>
<comment type="cofactor">
    <cofactor evidence="1">
        <name>FAD</name>
        <dbReference type="ChEBI" id="CHEBI:57692"/>
    </cofactor>
</comment>
<keyword evidence="3" id="KW-0285">Flavoprotein</keyword>
<accession>A0AAE1MKJ0</accession>
<comment type="caution">
    <text evidence="10">The sequence shown here is derived from an EMBL/GenBank/DDBJ whole genome shotgun (WGS) entry which is preliminary data.</text>
</comment>
<evidence type="ECO:0000256" key="6">
    <source>
        <dbReference type="ARBA" id="ARBA00023157"/>
    </source>
</evidence>
<keyword evidence="7" id="KW-0325">Glycoprotein</keyword>
<sequence>MTRAPSLSFILLLLLLHVSVSFADSSIYNTFLDCLHKNTDPSDNVSRIVFAKTNVSYTSVLENYIRNARFNTSSTPKPSIIVTPLKESHVQASVICAKSIGVQIKIRSGGHDYEGTSYVYNPPFVILDLFNLRSISVDIQNEVAVVQSGATLGELYYRIWEKSKVTFTDFRQGCVPLSASEAI</sequence>
<dbReference type="PANTHER" id="PTHR32448">
    <property type="entry name" value="OS08G0158400 PROTEIN"/>
    <property type="match status" value="1"/>
</dbReference>
<evidence type="ECO:0000256" key="1">
    <source>
        <dbReference type="ARBA" id="ARBA00001974"/>
    </source>
</evidence>
<keyword evidence="11" id="KW-1185">Reference proteome</keyword>
<dbReference type="SUPFAM" id="SSF56176">
    <property type="entry name" value="FAD-binding/transporter-associated domain-like"/>
    <property type="match status" value="1"/>
</dbReference>
<dbReference type="EMBL" id="JAWXYG010000008">
    <property type="protein sequence ID" value="KAK4265193.1"/>
    <property type="molecule type" value="Genomic_DNA"/>
</dbReference>
<dbReference type="InterPro" id="IPR016167">
    <property type="entry name" value="FAD-bd_PCMH_sub1"/>
</dbReference>
<dbReference type="InterPro" id="IPR016166">
    <property type="entry name" value="FAD-bd_PCMH"/>
</dbReference>
<evidence type="ECO:0000256" key="8">
    <source>
        <dbReference type="SAM" id="SignalP"/>
    </source>
</evidence>
<evidence type="ECO:0000313" key="10">
    <source>
        <dbReference type="EMBL" id="KAK4265193.1"/>
    </source>
</evidence>
<keyword evidence="6" id="KW-1015">Disulfide bond</keyword>
<dbReference type="PROSITE" id="PS51387">
    <property type="entry name" value="FAD_PCMH"/>
    <property type="match status" value="1"/>
</dbReference>
<dbReference type="Gene3D" id="3.30.465.10">
    <property type="match status" value="1"/>
</dbReference>
<proteinExistence type="inferred from homology"/>
<dbReference type="GO" id="GO:0071949">
    <property type="term" value="F:FAD binding"/>
    <property type="evidence" value="ECO:0007669"/>
    <property type="project" value="InterPro"/>
</dbReference>
<evidence type="ECO:0000256" key="2">
    <source>
        <dbReference type="ARBA" id="ARBA00005466"/>
    </source>
</evidence>
<dbReference type="GO" id="GO:1901696">
    <property type="term" value="P:cannabinoid biosynthetic process"/>
    <property type="evidence" value="ECO:0007669"/>
    <property type="project" value="UniProtKB-ARBA"/>
</dbReference>
<dbReference type="AlphaFoldDB" id="A0AAE1MKJ0"/>
<dbReference type="InterPro" id="IPR006094">
    <property type="entry name" value="Oxid_FAD_bind_N"/>
</dbReference>
<organism evidence="10 11">
    <name type="scientific">Acacia crassicarpa</name>
    <name type="common">northern wattle</name>
    <dbReference type="NCBI Taxonomy" id="499986"/>
    <lineage>
        <taxon>Eukaryota</taxon>
        <taxon>Viridiplantae</taxon>
        <taxon>Streptophyta</taxon>
        <taxon>Embryophyta</taxon>
        <taxon>Tracheophyta</taxon>
        <taxon>Spermatophyta</taxon>
        <taxon>Magnoliopsida</taxon>
        <taxon>eudicotyledons</taxon>
        <taxon>Gunneridae</taxon>
        <taxon>Pentapetalae</taxon>
        <taxon>rosids</taxon>
        <taxon>fabids</taxon>
        <taxon>Fabales</taxon>
        <taxon>Fabaceae</taxon>
        <taxon>Caesalpinioideae</taxon>
        <taxon>mimosoid clade</taxon>
        <taxon>Acacieae</taxon>
        <taxon>Acacia</taxon>
    </lineage>
</organism>
<dbReference type="InterPro" id="IPR016169">
    <property type="entry name" value="FAD-bd_PCMH_sub2"/>
</dbReference>
<gene>
    <name evidence="10" type="ORF">QN277_026277</name>
</gene>
<dbReference type="Pfam" id="PF01565">
    <property type="entry name" value="FAD_binding_4"/>
    <property type="match status" value="1"/>
</dbReference>
<dbReference type="Proteomes" id="UP001293593">
    <property type="component" value="Unassembled WGS sequence"/>
</dbReference>
<evidence type="ECO:0000313" key="11">
    <source>
        <dbReference type="Proteomes" id="UP001293593"/>
    </source>
</evidence>
<dbReference type="FunFam" id="3.30.43.10:FF:000004">
    <property type="entry name" value="Berberine bridge enzyme-like 15"/>
    <property type="match status" value="1"/>
</dbReference>
<evidence type="ECO:0000256" key="7">
    <source>
        <dbReference type="ARBA" id="ARBA00023180"/>
    </source>
</evidence>
<feature type="chain" id="PRO_5042024358" description="FAD-binding PCMH-type domain-containing protein" evidence="8">
    <location>
        <begin position="24"/>
        <end position="183"/>
    </location>
</feature>
<comment type="similarity">
    <text evidence="2">Belongs to the oxygen-dependent FAD-linked oxidoreductase family.</text>
</comment>